<evidence type="ECO:0000259" key="1">
    <source>
        <dbReference type="PROSITE" id="PS51819"/>
    </source>
</evidence>
<accession>A0ABU2NT14</accession>
<dbReference type="InterPro" id="IPR037523">
    <property type="entry name" value="VOC_core"/>
</dbReference>
<name>A0ABU2NT14_9ACTN</name>
<dbReference type="RefSeq" id="WP_027762144.1">
    <property type="nucleotide sequence ID" value="NZ_JAVREQ010000012.1"/>
</dbReference>
<dbReference type="Proteomes" id="UP001183414">
    <property type="component" value="Unassembled WGS sequence"/>
</dbReference>
<dbReference type="EMBL" id="JAVREQ010000012">
    <property type="protein sequence ID" value="MDT0380127.1"/>
    <property type="molecule type" value="Genomic_DNA"/>
</dbReference>
<dbReference type="PROSITE" id="PS51819">
    <property type="entry name" value="VOC"/>
    <property type="match status" value="1"/>
</dbReference>
<reference evidence="3" key="1">
    <citation type="submission" date="2023-07" db="EMBL/GenBank/DDBJ databases">
        <title>30 novel species of actinomycetes from the DSMZ collection.</title>
        <authorList>
            <person name="Nouioui I."/>
        </authorList>
    </citation>
    <scope>NUCLEOTIDE SEQUENCE [LARGE SCALE GENOMIC DNA]</scope>
    <source>
        <strain evidence="3">DSM 42041</strain>
    </source>
</reference>
<protein>
    <submittedName>
        <fullName evidence="2">VOC family protein</fullName>
    </submittedName>
</protein>
<gene>
    <name evidence="2" type="ORF">RM572_15305</name>
</gene>
<evidence type="ECO:0000313" key="2">
    <source>
        <dbReference type="EMBL" id="MDT0380127.1"/>
    </source>
</evidence>
<organism evidence="2 3">
    <name type="scientific">Streptomyces hazeniae</name>
    <dbReference type="NCBI Taxonomy" id="3075538"/>
    <lineage>
        <taxon>Bacteria</taxon>
        <taxon>Bacillati</taxon>
        <taxon>Actinomycetota</taxon>
        <taxon>Actinomycetes</taxon>
        <taxon>Kitasatosporales</taxon>
        <taxon>Streptomycetaceae</taxon>
        <taxon>Streptomyces</taxon>
    </lineage>
</organism>
<dbReference type="Pfam" id="PF00903">
    <property type="entry name" value="Glyoxalase"/>
    <property type="match status" value="1"/>
</dbReference>
<sequence>MEIHGTSLRICVDDLDAAIPVYEKLTGAEAHRFTTGPVSVAAVGPFFLMSGPEGHLEVLRKIAATIAVADVDEALADLGAVGAEIIAGPQSTPAGRNVVARHPDGAVFEYVDRAPVARP</sequence>
<feature type="domain" description="VOC" evidence="1">
    <location>
        <begin position="2"/>
        <end position="113"/>
    </location>
</feature>
<evidence type="ECO:0000313" key="3">
    <source>
        <dbReference type="Proteomes" id="UP001183414"/>
    </source>
</evidence>
<dbReference type="SUPFAM" id="SSF54593">
    <property type="entry name" value="Glyoxalase/Bleomycin resistance protein/Dihydroxybiphenyl dioxygenase"/>
    <property type="match status" value="1"/>
</dbReference>
<proteinExistence type="predicted"/>
<keyword evidence="3" id="KW-1185">Reference proteome</keyword>
<dbReference type="Gene3D" id="3.10.180.10">
    <property type="entry name" value="2,3-Dihydroxybiphenyl 1,2-Dioxygenase, domain 1"/>
    <property type="match status" value="1"/>
</dbReference>
<dbReference type="InterPro" id="IPR004360">
    <property type="entry name" value="Glyas_Fos-R_dOase_dom"/>
</dbReference>
<comment type="caution">
    <text evidence="2">The sequence shown here is derived from an EMBL/GenBank/DDBJ whole genome shotgun (WGS) entry which is preliminary data.</text>
</comment>
<dbReference type="InterPro" id="IPR029068">
    <property type="entry name" value="Glyas_Bleomycin-R_OHBP_Dase"/>
</dbReference>